<dbReference type="EMBL" id="CP038613">
    <property type="protein sequence ID" value="QBY42520.1"/>
    <property type="molecule type" value="Genomic_DNA"/>
</dbReference>
<gene>
    <name evidence="1" type="ORF">ARN_06460</name>
    <name evidence="2" type="ORF">ArsFIN_10720</name>
</gene>
<keyword evidence="1" id="KW-0132">Cell division</keyword>
<reference evidence="2 3" key="2">
    <citation type="submission" date="2019-03" db="EMBL/GenBank/DDBJ databases">
        <title>Long-read sequencing reveals hyperdense prophage content in a complex bacterial symbiont genome.</title>
        <authorList>
            <person name="Frost C.L."/>
            <person name="Siozios S."/>
            <person name="Nadal-Jimenez P."/>
            <person name="Brockhurst M.A."/>
            <person name="King K.C."/>
            <person name="Darby A.C."/>
            <person name="Hurst G.D.D."/>
        </authorList>
    </citation>
    <scope>NUCLEOTIDE SEQUENCE [LARGE SCALE GENOMIC DNA]</scope>
    <source>
        <strain evidence="2 3">FIN</strain>
    </source>
</reference>
<dbReference type="GO" id="GO:0051301">
    <property type="term" value="P:cell division"/>
    <property type="evidence" value="ECO:0007669"/>
    <property type="project" value="UniProtKB-KW"/>
</dbReference>
<dbReference type="Pfam" id="PF14549">
    <property type="entry name" value="P22_Cro"/>
    <property type="match status" value="1"/>
</dbReference>
<dbReference type="GO" id="GO:0003677">
    <property type="term" value="F:DNA binding"/>
    <property type="evidence" value="ECO:0007669"/>
    <property type="project" value="UniProtKB-KW"/>
</dbReference>
<evidence type="ECO:0000313" key="2">
    <source>
        <dbReference type="EMBL" id="QBY42520.1"/>
    </source>
</evidence>
<accession>D2TX38</accession>
<dbReference type="Proteomes" id="UP000295134">
    <property type="component" value="Chromosome"/>
</dbReference>
<protein>
    <submittedName>
        <fullName evidence="2">DNA-binding transcriptional regulator Cro</fullName>
    </submittedName>
    <submittedName>
        <fullName evidence="1">Putative cell division control protein</fullName>
    </submittedName>
</protein>
<reference evidence="1" key="1">
    <citation type="journal article" date="2010" name="Insect Mol. Biol.">
        <title>The draft genome sequence of Arsenophonus nasoniae, son-killer bacterium of Nasonia vitripennis, reveals genes associated with virulence and symbiosis.</title>
        <authorList>
            <person name="Wilkes T."/>
            <person name="Darby A.C."/>
            <person name="Choi J."/>
            <person name="Colborne J.K."/>
            <person name="Werren J.H."/>
            <person name="Hurst G.D.D."/>
        </authorList>
    </citation>
    <scope>NUCLEOTIDE SEQUENCE</scope>
</reference>
<dbReference type="AlphaFoldDB" id="D2TX38"/>
<keyword evidence="1" id="KW-0131">Cell cycle</keyword>
<name>D2TX38_9GAMM</name>
<evidence type="ECO:0000313" key="1">
    <source>
        <dbReference type="EMBL" id="CBA71945.1"/>
    </source>
</evidence>
<proteinExistence type="predicted"/>
<dbReference type="InterPro" id="IPR010982">
    <property type="entry name" value="Lambda_DNA-bd_dom_sf"/>
</dbReference>
<dbReference type="SUPFAM" id="SSF47413">
    <property type="entry name" value="lambda repressor-like DNA-binding domains"/>
    <property type="match status" value="1"/>
</dbReference>
<dbReference type="KEGG" id="ans:ArsFIN_10720"/>
<evidence type="ECO:0000313" key="3">
    <source>
        <dbReference type="Proteomes" id="UP000295134"/>
    </source>
</evidence>
<dbReference type="RefSeq" id="WP_026824008.1">
    <property type="nucleotide sequence ID" value="NZ_CP038613.1"/>
</dbReference>
<dbReference type="EMBL" id="FN545162">
    <property type="protein sequence ID" value="CBA71945.1"/>
    <property type="molecule type" value="Genomic_DNA"/>
</dbReference>
<sequence length="71" mass="8311">MTVNQLKSYFGKNRQIADFYGITLEAIYMWRKRSGQIIPKSRALEAEYRTNGALKFDPSFYAKKNNDLTKI</sequence>
<dbReference type="GeneID" id="96876297"/>
<dbReference type="Gene3D" id="1.10.260.40">
    <property type="entry name" value="lambda repressor-like DNA-binding domains"/>
    <property type="match status" value="1"/>
</dbReference>
<organism evidence="1">
    <name type="scientific">Arsenophonus nasoniae</name>
    <name type="common">son-killer infecting Nasonia vitripennis</name>
    <dbReference type="NCBI Taxonomy" id="638"/>
    <lineage>
        <taxon>Bacteria</taxon>
        <taxon>Pseudomonadati</taxon>
        <taxon>Pseudomonadota</taxon>
        <taxon>Gammaproteobacteria</taxon>
        <taxon>Enterobacterales</taxon>
        <taxon>Morganellaceae</taxon>
        <taxon>Arsenophonus</taxon>
    </lineage>
</organism>
<keyword evidence="2" id="KW-0238">DNA-binding</keyword>